<keyword evidence="4" id="KW-1185">Reference proteome</keyword>
<evidence type="ECO:0000256" key="1">
    <source>
        <dbReference type="SAM" id="Phobius"/>
    </source>
</evidence>
<evidence type="ECO:0000313" key="4">
    <source>
        <dbReference type="Proteomes" id="UP000198558"/>
    </source>
</evidence>
<dbReference type="AlphaFoldDB" id="A0A1I0GM63"/>
<proteinExistence type="predicted"/>
<keyword evidence="1" id="KW-1133">Transmembrane helix</keyword>
<reference evidence="2 5" key="3">
    <citation type="journal article" date="2020" name="Microbiome">
        <title>Single-cell genomics of uncultured bacteria reveals dietary fiber responders in the mouse gut microbiota.</title>
        <authorList>
            <person name="Chijiiwa R."/>
            <person name="Hosokawa M."/>
            <person name="Kogawa M."/>
            <person name="Nishikawa Y."/>
            <person name="Ide K."/>
            <person name="Sakanashi C."/>
            <person name="Takahashi K."/>
            <person name="Takeyama H."/>
        </authorList>
    </citation>
    <scope>NUCLEOTIDE SEQUENCE [LARGE SCALE GENOMIC DNA]</scope>
    <source>
        <strain evidence="2">IMSAGC_017</strain>
    </source>
</reference>
<organism evidence="3 4">
    <name type="scientific">Thomasclavelia cocleata</name>
    <dbReference type="NCBI Taxonomy" id="69824"/>
    <lineage>
        <taxon>Bacteria</taxon>
        <taxon>Bacillati</taxon>
        <taxon>Bacillota</taxon>
        <taxon>Erysipelotrichia</taxon>
        <taxon>Erysipelotrichales</taxon>
        <taxon>Coprobacillaceae</taxon>
        <taxon>Thomasclavelia</taxon>
    </lineage>
</organism>
<feature type="transmembrane region" description="Helical" evidence="1">
    <location>
        <begin position="7"/>
        <end position="29"/>
    </location>
</feature>
<name>A0A1I0GM63_9FIRM</name>
<dbReference type="EMBL" id="FOIN01000032">
    <property type="protein sequence ID" value="SET72045.1"/>
    <property type="molecule type" value="Genomic_DNA"/>
</dbReference>
<evidence type="ECO:0000313" key="3">
    <source>
        <dbReference type="EMBL" id="SET72045.1"/>
    </source>
</evidence>
<evidence type="ECO:0000313" key="2">
    <source>
        <dbReference type="EMBL" id="GFI41401.1"/>
    </source>
</evidence>
<dbReference type="EMBL" id="BLMI01000175">
    <property type="protein sequence ID" value="GFI41401.1"/>
    <property type="molecule type" value="Genomic_DNA"/>
</dbReference>
<sequence>MRKVIINVMLLIIGIALSRIYFLIFGYFINMFYDIGEGLGITSLMFYLYLIMAIPLILIVLKKVKEILD</sequence>
<dbReference type="GeneID" id="78289080"/>
<feature type="transmembrane region" description="Helical" evidence="1">
    <location>
        <begin position="41"/>
        <end position="61"/>
    </location>
</feature>
<reference evidence="3" key="2">
    <citation type="submission" date="2016-10" db="EMBL/GenBank/DDBJ databases">
        <authorList>
            <person name="de Groot N.N."/>
        </authorList>
    </citation>
    <scope>NUCLEOTIDE SEQUENCE [LARGE SCALE GENOMIC DNA]</scope>
    <source>
        <strain evidence="3">DSM 1551</strain>
    </source>
</reference>
<reference evidence="4" key="1">
    <citation type="submission" date="2016-10" db="EMBL/GenBank/DDBJ databases">
        <authorList>
            <person name="Varghese N."/>
            <person name="Submissions S."/>
        </authorList>
    </citation>
    <scope>NUCLEOTIDE SEQUENCE [LARGE SCALE GENOMIC DNA]</scope>
    <source>
        <strain evidence="4">DSM 1551</strain>
    </source>
</reference>
<protein>
    <submittedName>
        <fullName evidence="3">Uncharacterized protein</fullName>
    </submittedName>
</protein>
<keyword evidence="1" id="KW-0472">Membrane</keyword>
<gene>
    <name evidence="2" type="ORF">IMSAGC017_01444</name>
    <name evidence="3" type="ORF">SAMN04489758_13215</name>
</gene>
<dbReference type="RefSeq" id="WP_092355483.1">
    <property type="nucleotide sequence ID" value="NZ_BLMI01000175.1"/>
</dbReference>
<dbReference type="Proteomes" id="UP000198558">
    <property type="component" value="Unassembled WGS sequence"/>
</dbReference>
<keyword evidence="1" id="KW-0812">Transmembrane</keyword>
<accession>A0A1I0GM63</accession>
<dbReference type="Proteomes" id="UP000490821">
    <property type="component" value="Unassembled WGS sequence"/>
</dbReference>
<evidence type="ECO:0000313" key="5">
    <source>
        <dbReference type="Proteomes" id="UP000490821"/>
    </source>
</evidence>